<reference evidence="2 3" key="1">
    <citation type="submission" date="2025-04" db="UniProtKB">
        <authorList>
            <consortium name="RefSeq"/>
        </authorList>
    </citation>
    <scope>IDENTIFICATION</scope>
    <source>
        <tissue evidence="2 3">Young leaves</tissue>
    </source>
</reference>
<evidence type="ECO:0000313" key="5">
    <source>
        <dbReference type="RefSeq" id="XP_026666344.1"/>
    </source>
</evidence>
<dbReference type="GeneID" id="103722451"/>
<dbReference type="AlphaFoldDB" id="A0A8B8ZN09"/>
<dbReference type="PANTHER" id="PTHR48156:SF1">
    <property type="entry name" value="TRANSMEMBRANE PROTEIN"/>
    <property type="match status" value="1"/>
</dbReference>
<dbReference type="Proteomes" id="UP000228380">
    <property type="component" value="Unplaced"/>
</dbReference>
<evidence type="ECO:0000313" key="4">
    <source>
        <dbReference type="RefSeq" id="XP_026666343.1"/>
    </source>
</evidence>
<dbReference type="RefSeq" id="XP_038972965.1">
    <property type="nucleotide sequence ID" value="XM_039117037.1"/>
</dbReference>
<dbReference type="RefSeq" id="XP_026666344.1">
    <property type="nucleotide sequence ID" value="XM_026810543.2"/>
</dbReference>
<gene>
    <name evidence="2 3 4 5 6 7" type="primary">LOC103722451</name>
</gene>
<evidence type="ECO:0000313" key="3">
    <source>
        <dbReference type="RefSeq" id="XP_026666342.1"/>
    </source>
</evidence>
<dbReference type="RefSeq" id="XP_026666342.1">
    <property type="nucleotide sequence ID" value="XM_026810541.2"/>
</dbReference>
<dbReference type="RefSeq" id="XP_038972964.1">
    <property type="nucleotide sequence ID" value="XM_039117036.1"/>
</dbReference>
<dbReference type="PANTHER" id="PTHR48156">
    <property type="entry name" value="TRANSMEMBRANE PROTEIN"/>
    <property type="match status" value="1"/>
</dbReference>
<keyword evidence="1" id="KW-1185">Reference proteome</keyword>
<evidence type="ECO:0000313" key="1">
    <source>
        <dbReference type="Proteomes" id="UP000228380"/>
    </source>
</evidence>
<accession>A0A8B8ZN09</accession>
<sequence length="48" mass="5280">MAMPWGSAIYLMKMVWMILKGWISSCLMVANEIARALRTGDIGPLPVG</sequence>
<organism evidence="1 6">
    <name type="scientific">Phoenix dactylifera</name>
    <name type="common">Date palm</name>
    <dbReference type="NCBI Taxonomy" id="42345"/>
    <lineage>
        <taxon>Eukaryota</taxon>
        <taxon>Viridiplantae</taxon>
        <taxon>Streptophyta</taxon>
        <taxon>Embryophyta</taxon>
        <taxon>Tracheophyta</taxon>
        <taxon>Spermatophyta</taxon>
        <taxon>Magnoliopsida</taxon>
        <taxon>Liliopsida</taxon>
        <taxon>Arecaceae</taxon>
        <taxon>Coryphoideae</taxon>
        <taxon>Phoeniceae</taxon>
        <taxon>Phoenix</taxon>
    </lineage>
</organism>
<evidence type="ECO:0000313" key="6">
    <source>
        <dbReference type="RefSeq" id="XP_038972964.1"/>
    </source>
</evidence>
<evidence type="ECO:0000313" key="2">
    <source>
        <dbReference type="RefSeq" id="XP_026666341.1"/>
    </source>
</evidence>
<dbReference type="KEGG" id="pda:103722451"/>
<dbReference type="RefSeq" id="XP_026666343.1">
    <property type="nucleotide sequence ID" value="XM_026810542.2"/>
</dbReference>
<dbReference type="RefSeq" id="XP_026666341.1">
    <property type="nucleotide sequence ID" value="XM_026810540.2"/>
</dbReference>
<proteinExistence type="predicted"/>
<dbReference type="OrthoDB" id="603217at2759"/>
<protein>
    <submittedName>
        <fullName evidence="2 3">Uncharacterized protein LOC103722451</fullName>
    </submittedName>
</protein>
<name>A0A8B8ZN09_PHODC</name>
<evidence type="ECO:0000313" key="7">
    <source>
        <dbReference type="RefSeq" id="XP_038972965.1"/>
    </source>
</evidence>